<comment type="catalytic activity">
    <reaction evidence="3 4">
        <text>5-carboxyamino-1-(5-phospho-D-ribosyl)imidazole + H(+) = 5-amino-1-(5-phospho-D-ribosyl)imidazole-4-carboxylate</text>
        <dbReference type="Rhea" id="RHEA:13193"/>
        <dbReference type="ChEBI" id="CHEBI:15378"/>
        <dbReference type="ChEBI" id="CHEBI:58730"/>
        <dbReference type="ChEBI" id="CHEBI:77657"/>
        <dbReference type="EC" id="5.4.99.18"/>
    </reaction>
</comment>
<keyword evidence="1 3" id="KW-0658">Purine biosynthesis</keyword>
<dbReference type="OrthoDB" id="9791908at2"/>
<dbReference type="RefSeq" id="WP_096999286.1">
    <property type="nucleotide sequence ID" value="NZ_OBEI01000001.1"/>
</dbReference>
<evidence type="ECO:0000313" key="9">
    <source>
        <dbReference type="Proteomes" id="UP000219036"/>
    </source>
</evidence>
<dbReference type="Pfam" id="PF00731">
    <property type="entry name" value="AIRC"/>
    <property type="match status" value="1"/>
</dbReference>
<evidence type="ECO:0000313" key="8">
    <source>
        <dbReference type="EMBL" id="SNZ02286.1"/>
    </source>
</evidence>
<dbReference type="EC" id="5.4.99.18" evidence="3 4"/>
<accession>A0A285N2P0</accession>
<reference evidence="9" key="1">
    <citation type="submission" date="2017-09" db="EMBL/GenBank/DDBJ databases">
        <authorList>
            <person name="Varghese N."/>
            <person name="Submissions S."/>
        </authorList>
    </citation>
    <scope>NUCLEOTIDE SEQUENCE [LARGE SCALE GENOMIC DNA]</scope>
    <source>
        <strain evidence="9">DSM 15103</strain>
    </source>
</reference>
<comment type="similarity">
    <text evidence="3">Belongs to the AIR carboxylase family. Class I subfamily.</text>
</comment>
<dbReference type="GO" id="GO:0034023">
    <property type="term" value="F:5-(carboxyamino)imidazole ribonucleotide mutase activity"/>
    <property type="evidence" value="ECO:0007669"/>
    <property type="project" value="UniProtKB-UniRule"/>
</dbReference>
<dbReference type="InterPro" id="IPR000031">
    <property type="entry name" value="PurE_dom"/>
</dbReference>
<dbReference type="AlphaFoldDB" id="A0A285N2P0"/>
<keyword evidence="6" id="KW-0175">Coiled coil</keyword>
<protein>
    <recommendedName>
        <fullName evidence="3 4">N5-carboxyaminoimidazole ribonucleotide mutase</fullName>
        <shortName evidence="3 4">N5-CAIR mutase</shortName>
        <ecNumber evidence="3 4">5.4.99.18</ecNumber>
    </recommendedName>
    <alternativeName>
        <fullName evidence="3">5-(carboxyamino)imidazole ribonucleotide mutase</fullName>
    </alternativeName>
</protein>
<dbReference type="NCBIfam" id="TIGR01162">
    <property type="entry name" value="purE"/>
    <property type="match status" value="1"/>
</dbReference>
<name>A0A285N2P0_9AQUI</name>
<keyword evidence="9" id="KW-1185">Reference proteome</keyword>
<dbReference type="InterPro" id="IPR024694">
    <property type="entry name" value="PurE_prokaryotes"/>
</dbReference>
<feature type="coiled-coil region" evidence="6">
    <location>
        <begin position="138"/>
        <end position="165"/>
    </location>
</feature>
<dbReference type="PIRSF" id="PIRSF001338">
    <property type="entry name" value="AIR_carboxylase"/>
    <property type="match status" value="1"/>
</dbReference>
<proteinExistence type="inferred from homology"/>
<evidence type="ECO:0000256" key="1">
    <source>
        <dbReference type="ARBA" id="ARBA00022755"/>
    </source>
</evidence>
<organism evidence="8 9">
    <name type="scientific">Persephonella hydrogeniphila</name>
    <dbReference type="NCBI Taxonomy" id="198703"/>
    <lineage>
        <taxon>Bacteria</taxon>
        <taxon>Pseudomonadati</taxon>
        <taxon>Aquificota</taxon>
        <taxon>Aquificia</taxon>
        <taxon>Aquificales</taxon>
        <taxon>Hydrogenothermaceae</taxon>
        <taxon>Persephonella</taxon>
    </lineage>
</organism>
<dbReference type="PANTHER" id="PTHR23046">
    <property type="entry name" value="PHOSPHORIBOSYLAMINOIMIDAZOLE CARBOXYLASE CATALYTIC SUBUNIT"/>
    <property type="match status" value="1"/>
</dbReference>
<dbReference type="InterPro" id="IPR033747">
    <property type="entry name" value="PurE_ClassI"/>
</dbReference>
<feature type="domain" description="PurE" evidence="7">
    <location>
        <begin position="2"/>
        <end position="152"/>
    </location>
</feature>
<dbReference type="Gene3D" id="3.40.50.1970">
    <property type="match status" value="1"/>
</dbReference>
<keyword evidence="2 3" id="KW-0413">Isomerase</keyword>
<dbReference type="SUPFAM" id="SSF52255">
    <property type="entry name" value="N5-CAIR mutase (phosphoribosylaminoimidazole carboxylase, PurE)"/>
    <property type="match status" value="1"/>
</dbReference>
<comment type="pathway">
    <text evidence="3 4">Purine metabolism; IMP biosynthesis via de novo pathway; 5-amino-1-(5-phospho-D-ribosyl)imidazole-4-carboxylate from 5-amino-1-(5-phospho-D-ribosyl)imidazole (N5-CAIR route): step 2/2.</text>
</comment>
<evidence type="ECO:0000256" key="5">
    <source>
        <dbReference type="PIRSR" id="PIRSR001338-1"/>
    </source>
</evidence>
<evidence type="ECO:0000256" key="2">
    <source>
        <dbReference type="ARBA" id="ARBA00023235"/>
    </source>
</evidence>
<dbReference type="Proteomes" id="UP000219036">
    <property type="component" value="Unassembled WGS sequence"/>
</dbReference>
<dbReference type="SMART" id="SM01001">
    <property type="entry name" value="AIRC"/>
    <property type="match status" value="1"/>
</dbReference>
<dbReference type="PANTHER" id="PTHR23046:SF2">
    <property type="entry name" value="PHOSPHORIBOSYLAMINOIMIDAZOLE CARBOXYLASE"/>
    <property type="match status" value="1"/>
</dbReference>
<gene>
    <name evidence="3" type="primary">purE</name>
    <name evidence="8" type="ORF">SAMN06265182_0077</name>
</gene>
<dbReference type="UniPathway" id="UPA00074">
    <property type="reaction ID" value="UER00943"/>
</dbReference>
<evidence type="ECO:0000256" key="4">
    <source>
        <dbReference type="PIRNR" id="PIRNR001338"/>
    </source>
</evidence>
<dbReference type="HAMAP" id="MF_01929">
    <property type="entry name" value="PurE_classI"/>
    <property type="match status" value="1"/>
</dbReference>
<evidence type="ECO:0000256" key="6">
    <source>
        <dbReference type="SAM" id="Coils"/>
    </source>
</evidence>
<feature type="binding site" evidence="3 5">
    <location>
        <position position="40"/>
    </location>
    <ligand>
        <name>substrate</name>
    </ligand>
</feature>
<dbReference type="EMBL" id="OBEI01000001">
    <property type="protein sequence ID" value="SNZ02286.1"/>
    <property type="molecule type" value="Genomic_DNA"/>
</dbReference>
<feature type="binding site" evidence="3 5">
    <location>
        <position position="13"/>
    </location>
    <ligand>
        <name>substrate</name>
    </ligand>
</feature>
<feature type="binding site" evidence="3 5">
    <location>
        <position position="10"/>
    </location>
    <ligand>
        <name>substrate</name>
    </ligand>
</feature>
<evidence type="ECO:0000256" key="3">
    <source>
        <dbReference type="HAMAP-Rule" id="MF_01929"/>
    </source>
</evidence>
<comment type="function">
    <text evidence="3 4">Catalyzes the conversion of N5-carboxyaminoimidazole ribonucleotide (N5-CAIR) to 4-carboxy-5-aminoimidazole ribonucleotide (CAIR).</text>
</comment>
<sequence>MKKVAVFMGSKSDLEIMESCFDTLKKFEIPFDVFILSAHRTPDEVAQVCKTAEENYGVIIAAAGFAAHLAGTIAGKVSIPVIGIPVDNSSFKGLDSLLSTVMMPPGVPVATVTTGKAGAVNAAVLAAQILSIAYPEIRKKLHNYKKEMKEKVLKANEEAKKYSYEG</sequence>
<evidence type="ECO:0000259" key="7">
    <source>
        <dbReference type="SMART" id="SM01001"/>
    </source>
</evidence>
<dbReference type="GO" id="GO:0006189">
    <property type="term" value="P:'de novo' IMP biosynthetic process"/>
    <property type="evidence" value="ECO:0007669"/>
    <property type="project" value="UniProtKB-UniRule"/>
</dbReference>